<feature type="domain" description="EAL" evidence="3">
    <location>
        <begin position="573"/>
        <end position="830"/>
    </location>
</feature>
<dbReference type="SMART" id="SM00091">
    <property type="entry name" value="PAS"/>
    <property type="match status" value="1"/>
</dbReference>
<dbReference type="PANTHER" id="PTHR44757:SF4">
    <property type="entry name" value="DIGUANYLATE CYCLASE DGCE-RELATED"/>
    <property type="match status" value="1"/>
</dbReference>
<dbReference type="InterPro" id="IPR035919">
    <property type="entry name" value="EAL_sf"/>
</dbReference>
<dbReference type="InterPro" id="IPR000014">
    <property type="entry name" value="PAS"/>
</dbReference>
<dbReference type="CDD" id="cd01949">
    <property type="entry name" value="GGDEF"/>
    <property type="match status" value="1"/>
</dbReference>
<dbReference type="EMBL" id="SSWX01000001">
    <property type="protein sequence ID" value="THJ36414.1"/>
    <property type="molecule type" value="Genomic_DNA"/>
</dbReference>
<dbReference type="CDD" id="cd00130">
    <property type="entry name" value="PAS"/>
    <property type="match status" value="1"/>
</dbReference>
<evidence type="ECO:0000259" key="4">
    <source>
        <dbReference type="PROSITE" id="PS50887"/>
    </source>
</evidence>
<dbReference type="InterPro" id="IPR035965">
    <property type="entry name" value="PAS-like_dom_sf"/>
</dbReference>
<dbReference type="PROSITE" id="PS50887">
    <property type="entry name" value="GGDEF"/>
    <property type="match status" value="1"/>
</dbReference>
<evidence type="ECO:0000313" key="6">
    <source>
        <dbReference type="Proteomes" id="UP000306236"/>
    </source>
</evidence>
<evidence type="ECO:0000259" key="3">
    <source>
        <dbReference type="PROSITE" id="PS50883"/>
    </source>
</evidence>
<keyword evidence="2" id="KW-0812">Transmembrane</keyword>
<dbReference type="Proteomes" id="UP000306236">
    <property type="component" value="Unassembled WGS sequence"/>
</dbReference>
<dbReference type="OrthoDB" id="9813903at2"/>
<dbReference type="SMART" id="SM00052">
    <property type="entry name" value="EAL"/>
    <property type="match status" value="1"/>
</dbReference>
<dbReference type="InterPro" id="IPR029787">
    <property type="entry name" value="Nucleotide_cyclase"/>
</dbReference>
<feature type="region of interest" description="Disordered" evidence="1">
    <location>
        <begin position="1"/>
        <end position="23"/>
    </location>
</feature>
<dbReference type="InterPro" id="IPR052155">
    <property type="entry name" value="Biofilm_reg_signaling"/>
</dbReference>
<dbReference type="NCBIfam" id="TIGR00229">
    <property type="entry name" value="sensory_box"/>
    <property type="match status" value="1"/>
</dbReference>
<dbReference type="GO" id="GO:0003824">
    <property type="term" value="F:catalytic activity"/>
    <property type="evidence" value="ECO:0007669"/>
    <property type="project" value="UniProtKB-ARBA"/>
</dbReference>
<reference evidence="5 6" key="1">
    <citation type="submission" date="2019-04" db="EMBL/GenBank/DDBJ databases">
        <title>Lampropedia sp YIM MLB12 draf genome.</title>
        <authorList>
            <person name="Wang Y.-X."/>
        </authorList>
    </citation>
    <scope>NUCLEOTIDE SEQUENCE [LARGE SCALE GENOMIC DNA]</scope>
    <source>
        <strain evidence="5 6">YIM MLB12</strain>
    </source>
</reference>
<evidence type="ECO:0000256" key="1">
    <source>
        <dbReference type="SAM" id="MobiDB-lite"/>
    </source>
</evidence>
<feature type="transmembrane region" description="Helical" evidence="2">
    <location>
        <begin position="41"/>
        <end position="63"/>
    </location>
</feature>
<dbReference type="GO" id="GO:0006355">
    <property type="term" value="P:regulation of DNA-templated transcription"/>
    <property type="evidence" value="ECO:0007669"/>
    <property type="project" value="InterPro"/>
</dbReference>
<dbReference type="AlphaFoldDB" id="A0A4S5BU06"/>
<dbReference type="NCBIfam" id="TIGR00254">
    <property type="entry name" value="GGDEF"/>
    <property type="match status" value="1"/>
</dbReference>
<comment type="caution">
    <text evidence="5">The sequence shown here is derived from an EMBL/GenBank/DDBJ whole genome shotgun (WGS) entry which is preliminary data.</text>
</comment>
<protein>
    <submittedName>
        <fullName evidence="5">EAL domain-containing protein</fullName>
    </submittedName>
</protein>
<evidence type="ECO:0000256" key="2">
    <source>
        <dbReference type="SAM" id="Phobius"/>
    </source>
</evidence>
<dbReference type="FunFam" id="3.30.70.270:FF:000001">
    <property type="entry name" value="Diguanylate cyclase domain protein"/>
    <property type="match status" value="1"/>
</dbReference>
<dbReference type="InterPro" id="IPR043128">
    <property type="entry name" value="Rev_trsase/Diguanyl_cyclase"/>
</dbReference>
<keyword evidence="2" id="KW-0472">Membrane</keyword>
<dbReference type="Gene3D" id="3.30.450.20">
    <property type="entry name" value="PAS domain"/>
    <property type="match status" value="1"/>
</dbReference>
<dbReference type="PROSITE" id="PS50883">
    <property type="entry name" value="EAL"/>
    <property type="match status" value="1"/>
</dbReference>
<feature type="transmembrane region" description="Helical" evidence="2">
    <location>
        <begin position="228"/>
        <end position="250"/>
    </location>
</feature>
<dbReference type="Gene3D" id="3.20.20.450">
    <property type="entry name" value="EAL domain"/>
    <property type="match status" value="1"/>
</dbReference>
<dbReference type="InterPro" id="IPR013767">
    <property type="entry name" value="PAS_fold"/>
</dbReference>
<dbReference type="SMART" id="SM00267">
    <property type="entry name" value="GGDEF"/>
    <property type="match status" value="1"/>
</dbReference>
<keyword evidence="2" id="KW-1133">Transmembrane helix</keyword>
<dbReference type="Pfam" id="PF00563">
    <property type="entry name" value="EAL"/>
    <property type="match status" value="1"/>
</dbReference>
<organism evidence="5 6">
    <name type="scientific">Lampropedia aestuarii</name>
    <dbReference type="NCBI Taxonomy" id="2562762"/>
    <lineage>
        <taxon>Bacteria</taxon>
        <taxon>Pseudomonadati</taxon>
        <taxon>Pseudomonadota</taxon>
        <taxon>Betaproteobacteria</taxon>
        <taxon>Burkholderiales</taxon>
        <taxon>Comamonadaceae</taxon>
        <taxon>Lampropedia</taxon>
    </lineage>
</organism>
<feature type="domain" description="GGDEF" evidence="4">
    <location>
        <begin position="429"/>
        <end position="562"/>
    </location>
</feature>
<evidence type="ECO:0000313" key="5">
    <source>
        <dbReference type="EMBL" id="THJ36414.1"/>
    </source>
</evidence>
<dbReference type="PANTHER" id="PTHR44757">
    <property type="entry name" value="DIGUANYLATE CYCLASE DGCP"/>
    <property type="match status" value="1"/>
</dbReference>
<dbReference type="SUPFAM" id="SSF55073">
    <property type="entry name" value="Nucleotide cyclase"/>
    <property type="match status" value="1"/>
</dbReference>
<dbReference type="SUPFAM" id="SSF141868">
    <property type="entry name" value="EAL domain-like"/>
    <property type="match status" value="1"/>
</dbReference>
<name>A0A4S5BU06_9BURK</name>
<feature type="compositionally biased region" description="Basic residues" evidence="1">
    <location>
        <begin position="1"/>
        <end position="12"/>
    </location>
</feature>
<keyword evidence="6" id="KW-1185">Reference proteome</keyword>
<dbReference type="InterPro" id="IPR001633">
    <property type="entry name" value="EAL_dom"/>
</dbReference>
<accession>A0A4S5BU06</accession>
<dbReference type="InterPro" id="IPR000160">
    <property type="entry name" value="GGDEF_dom"/>
</dbReference>
<gene>
    <name evidence="5" type="ORF">E8K88_00445</name>
</gene>
<dbReference type="Pfam" id="PF00989">
    <property type="entry name" value="PAS"/>
    <property type="match status" value="1"/>
</dbReference>
<proteinExistence type="predicted"/>
<dbReference type="SUPFAM" id="SSF55785">
    <property type="entry name" value="PYP-like sensor domain (PAS domain)"/>
    <property type="match status" value="1"/>
</dbReference>
<dbReference type="Pfam" id="PF00990">
    <property type="entry name" value="GGDEF"/>
    <property type="match status" value="1"/>
</dbReference>
<dbReference type="Gene3D" id="3.30.70.270">
    <property type="match status" value="1"/>
</dbReference>
<sequence>MDAQRHHLKSRVPIRPSEAAPTNQEAPWRAKWVPLLGTLRASWPLITIIVIQALIALYSIYILSAVRTYVGGESLWSKGQKEAIYQLSRYALTGDNSAYAAYAKALSIPLGNRDARVALMHGDPDHVAASIGLAKGGNHSDDIGSAINLMLFFGTSALMRDTVKYWEIGDQYIAQIKDLGDEIHSHWQSGIVDSAIQDQWLTSINQLNTEIAPFAASFTTSLGHSSRLVVQILMWTTACTAVLMGVLIVWRNYVLIMQRERVQRALNNERKQAKVTLAAIGDGVVTTDAAERVLYMNHAAERILALPEAQAQGRPLHEVLRFESRPNGACTAYESEADTAHQDPSRQIRQIQRHDGQVISVRTVTTNRSGFEGDVDGKVVVLHDATQEQSFLEQVSWHANHDSLTYLMNRRAFERRLQQVLSQPRQVGAEGVLLYIDIDQFKLVNDTCGHQAGDFILREICAILQSKVSRDQALARLGGDEFGILLLNHSLQAGMAIAEQLRYAVRETRFRWQERELSTGLSIGMVLLSNEFDTMEEVMRLADMACYQAKDDGRNRVCLYEPHNDEFSRLHNEMDWIRRLRNALDTHRFELHAQPLLDLQNGPNTSAGVHIELLLRLRDERGNLVPPGTFIPAAELYGLMPEIDRWVIRHAFKHLRNTPRIQGQLIGLCAINLSATSIGDPELLEYIHEQFSVSRIDPALICFEVTETSAITKLAQAQSLITSLRQIGCRFALDDFGAGMSSFRYLKHLPVDILKIDGSLIVSMLEDPASLAMVEMIHHLAHMMEIQTVAEFAENSAIIDQLRTIGVNYAQGYGVSQPLPFMTTKPAPIG</sequence>
<dbReference type="CDD" id="cd01948">
    <property type="entry name" value="EAL"/>
    <property type="match status" value="1"/>
</dbReference>